<feature type="transmembrane region" description="Helical" evidence="7">
    <location>
        <begin position="128"/>
        <end position="147"/>
    </location>
</feature>
<dbReference type="Pfam" id="PF01529">
    <property type="entry name" value="DHHC"/>
    <property type="match status" value="1"/>
</dbReference>
<feature type="region of interest" description="Disordered" evidence="8">
    <location>
        <begin position="1"/>
        <end position="23"/>
    </location>
</feature>
<evidence type="ECO:0000256" key="1">
    <source>
        <dbReference type="ARBA" id="ARBA00004141"/>
    </source>
</evidence>
<comment type="similarity">
    <text evidence="7">Belongs to the DHHC palmitoyltransferase family.</text>
</comment>
<accession>A0A9K3PWS8</accession>
<dbReference type="Proteomes" id="UP000693970">
    <property type="component" value="Unassembled WGS sequence"/>
</dbReference>
<reference evidence="10" key="1">
    <citation type="journal article" date="2021" name="Sci. Rep.">
        <title>Diploid genomic architecture of Nitzschia inconspicua, an elite biomass production diatom.</title>
        <authorList>
            <person name="Oliver A."/>
            <person name="Podell S."/>
            <person name="Pinowska A."/>
            <person name="Traller J.C."/>
            <person name="Smith S.R."/>
            <person name="McClure R."/>
            <person name="Beliaev A."/>
            <person name="Bohutskyi P."/>
            <person name="Hill E.A."/>
            <person name="Rabines A."/>
            <person name="Zheng H."/>
            <person name="Allen L.Z."/>
            <person name="Kuo A."/>
            <person name="Grigoriev I.V."/>
            <person name="Allen A.E."/>
            <person name="Hazlebeck D."/>
            <person name="Allen E.E."/>
        </authorList>
    </citation>
    <scope>NUCLEOTIDE SEQUENCE</scope>
    <source>
        <strain evidence="10">Hildebrandi</strain>
    </source>
</reference>
<dbReference type="GO" id="GO:0019706">
    <property type="term" value="F:protein-cysteine S-palmitoyltransferase activity"/>
    <property type="evidence" value="ECO:0007669"/>
    <property type="project" value="UniProtKB-EC"/>
</dbReference>
<gene>
    <name evidence="10" type="ORF">IV203_025912</name>
</gene>
<comment type="subcellular location">
    <subcellularLocation>
        <location evidence="1">Membrane</location>
        <topology evidence="1">Multi-pass membrane protein</topology>
    </subcellularLocation>
</comment>
<organism evidence="10 11">
    <name type="scientific">Nitzschia inconspicua</name>
    <dbReference type="NCBI Taxonomy" id="303405"/>
    <lineage>
        <taxon>Eukaryota</taxon>
        <taxon>Sar</taxon>
        <taxon>Stramenopiles</taxon>
        <taxon>Ochrophyta</taxon>
        <taxon>Bacillariophyta</taxon>
        <taxon>Bacillariophyceae</taxon>
        <taxon>Bacillariophycidae</taxon>
        <taxon>Bacillariales</taxon>
        <taxon>Bacillariaceae</taxon>
        <taxon>Nitzschia</taxon>
    </lineage>
</organism>
<dbReference type="InterPro" id="IPR039859">
    <property type="entry name" value="PFA4/ZDH16/20/ERF2-like"/>
</dbReference>
<keyword evidence="5 7" id="KW-0472">Membrane</keyword>
<dbReference type="OrthoDB" id="331948at2759"/>
<evidence type="ECO:0000256" key="6">
    <source>
        <dbReference type="ARBA" id="ARBA00023315"/>
    </source>
</evidence>
<keyword evidence="4 7" id="KW-1133">Transmembrane helix</keyword>
<evidence type="ECO:0000313" key="11">
    <source>
        <dbReference type="Proteomes" id="UP000693970"/>
    </source>
</evidence>
<dbReference type="EMBL" id="JAGRRH010000012">
    <property type="protein sequence ID" value="KAG7362246.1"/>
    <property type="molecule type" value="Genomic_DNA"/>
</dbReference>
<evidence type="ECO:0000256" key="8">
    <source>
        <dbReference type="SAM" id="MobiDB-lite"/>
    </source>
</evidence>
<name>A0A9K3PWS8_9STRA</name>
<keyword evidence="6 7" id="KW-0012">Acyltransferase</keyword>
<dbReference type="PROSITE" id="PS50216">
    <property type="entry name" value="DHHC"/>
    <property type="match status" value="1"/>
</dbReference>
<comment type="domain">
    <text evidence="7">The DHHC domain is required for palmitoyltransferase activity.</text>
</comment>
<proteinExistence type="inferred from homology"/>
<keyword evidence="3 7" id="KW-0812">Transmembrane</keyword>
<keyword evidence="11" id="KW-1185">Reference proteome</keyword>
<evidence type="ECO:0000256" key="4">
    <source>
        <dbReference type="ARBA" id="ARBA00022989"/>
    </source>
</evidence>
<keyword evidence="2 7" id="KW-0808">Transferase</keyword>
<dbReference type="AlphaFoldDB" id="A0A9K3PWS8"/>
<reference evidence="10" key="2">
    <citation type="submission" date="2021-04" db="EMBL/GenBank/DDBJ databases">
        <authorList>
            <person name="Podell S."/>
        </authorList>
    </citation>
    <scope>NUCLEOTIDE SEQUENCE</scope>
    <source>
        <strain evidence="10">Hildebrandi</strain>
    </source>
</reference>
<feature type="domain" description="Palmitoyltransferase DHHC" evidence="9">
    <location>
        <begin position="193"/>
        <end position="320"/>
    </location>
</feature>
<comment type="caution">
    <text evidence="10">The sequence shown here is derived from an EMBL/GenBank/DDBJ whole genome shotgun (WGS) entry which is preliminary data.</text>
</comment>
<evidence type="ECO:0000313" key="10">
    <source>
        <dbReference type="EMBL" id="KAG7362246.1"/>
    </source>
</evidence>
<dbReference type="InterPro" id="IPR001594">
    <property type="entry name" value="Palmitoyltrfase_DHHC"/>
</dbReference>
<dbReference type="PANTHER" id="PTHR12246">
    <property type="entry name" value="PALMITOYLTRANSFERASE ZDHHC16"/>
    <property type="match status" value="1"/>
</dbReference>
<protein>
    <recommendedName>
        <fullName evidence="7">Palmitoyltransferase</fullName>
        <ecNumber evidence="7">2.3.1.225</ecNumber>
    </recommendedName>
</protein>
<evidence type="ECO:0000256" key="5">
    <source>
        <dbReference type="ARBA" id="ARBA00023136"/>
    </source>
</evidence>
<comment type="catalytic activity">
    <reaction evidence="7">
        <text>L-cysteinyl-[protein] + hexadecanoyl-CoA = S-hexadecanoyl-L-cysteinyl-[protein] + CoA</text>
        <dbReference type="Rhea" id="RHEA:36683"/>
        <dbReference type="Rhea" id="RHEA-COMP:10131"/>
        <dbReference type="Rhea" id="RHEA-COMP:11032"/>
        <dbReference type="ChEBI" id="CHEBI:29950"/>
        <dbReference type="ChEBI" id="CHEBI:57287"/>
        <dbReference type="ChEBI" id="CHEBI:57379"/>
        <dbReference type="ChEBI" id="CHEBI:74151"/>
        <dbReference type="EC" id="2.3.1.225"/>
    </reaction>
</comment>
<evidence type="ECO:0000256" key="2">
    <source>
        <dbReference type="ARBA" id="ARBA00022679"/>
    </source>
</evidence>
<dbReference type="EC" id="2.3.1.225" evidence="7"/>
<sequence>MQQDVRYRNRIGGNQPYRDDPNAPVQLESFGHPAGYGYGNHLSPMMDNHNHNISDTDNWKKQQSTSASSSPLHCLPCCGNNGSIDPNDDPRYYRDDFNDFAWTCNFGTTDEDGIWLNQSDPAGTIMSMMVWILLGYSCFTITCVAQTGGIPPYQAFIYTILVVMALACHVKTSLTDPGSVPAAAVPTEDQRKYDRLSMCSQCQTFKPPLSHHCRICNRCISRMDHHCPWMNNCVGAGNLKHFFLFLLYTWSCSVYCLILLGYNYFFCADEVCEFNIVLTQLVRIMTVLCVGAFLFTSSMIMNVIYGILTGIGTIDRLKKKATNTMGDSEEEPIPLTDIFGIGPWYTWPFPVDPLFDDYDRVMGFSTPQRLLREQILREQHESSQNKNNQSAAGGGVAIGEFPPV</sequence>
<evidence type="ECO:0000259" key="9">
    <source>
        <dbReference type="Pfam" id="PF01529"/>
    </source>
</evidence>
<feature type="region of interest" description="Disordered" evidence="8">
    <location>
        <begin position="379"/>
        <end position="404"/>
    </location>
</feature>
<evidence type="ECO:0000256" key="7">
    <source>
        <dbReference type="RuleBase" id="RU079119"/>
    </source>
</evidence>
<feature type="transmembrane region" description="Helical" evidence="7">
    <location>
        <begin position="242"/>
        <end position="264"/>
    </location>
</feature>
<evidence type="ECO:0000256" key="3">
    <source>
        <dbReference type="ARBA" id="ARBA00022692"/>
    </source>
</evidence>
<feature type="transmembrane region" description="Helical" evidence="7">
    <location>
        <begin position="284"/>
        <end position="308"/>
    </location>
</feature>
<dbReference type="GO" id="GO:0016020">
    <property type="term" value="C:membrane"/>
    <property type="evidence" value="ECO:0007669"/>
    <property type="project" value="UniProtKB-SubCell"/>
</dbReference>